<evidence type="ECO:0000256" key="1">
    <source>
        <dbReference type="SAM" id="Phobius"/>
    </source>
</evidence>
<dbReference type="Pfam" id="PF13365">
    <property type="entry name" value="Trypsin_2"/>
    <property type="match status" value="1"/>
</dbReference>
<evidence type="ECO:0008006" key="4">
    <source>
        <dbReference type="Google" id="ProtNLM"/>
    </source>
</evidence>
<gene>
    <name evidence="2" type="ORF">TRM7615_05027</name>
</gene>
<dbReference type="PANTHER" id="PTHR43019:SF23">
    <property type="entry name" value="PROTEASE DO-LIKE 5, CHLOROPLASTIC"/>
    <property type="match status" value="1"/>
</dbReference>
<reference evidence="3" key="1">
    <citation type="submission" date="2018-03" db="EMBL/GenBank/DDBJ databases">
        <authorList>
            <person name="Rodrigo-Torres L."/>
            <person name="Arahal R. D."/>
            <person name="Lucena T."/>
        </authorList>
    </citation>
    <scope>NUCLEOTIDE SEQUENCE [LARGE SCALE GENOMIC DNA]</scope>
    <source>
        <strain evidence="3">CECT 7615</strain>
    </source>
</reference>
<dbReference type="AlphaFoldDB" id="A0A2R8CGA9"/>
<accession>A0A2R8CGA9</accession>
<organism evidence="2 3">
    <name type="scientific">Falsiruegeria mediterranea M17</name>
    <dbReference type="NCBI Taxonomy" id="1200281"/>
    <lineage>
        <taxon>Bacteria</taxon>
        <taxon>Pseudomonadati</taxon>
        <taxon>Pseudomonadota</taxon>
        <taxon>Alphaproteobacteria</taxon>
        <taxon>Rhodobacterales</taxon>
        <taxon>Roseobacteraceae</taxon>
        <taxon>Falsiruegeria</taxon>
    </lineage>
</organism>
<dbReference type="Proteomes" id="UP000244898">
    <property type="component" value="Unassembled WGS sequence"/>
</dbReference>
<dbReference type="Gene3D" id="2.40.10.10">
    <property type="entry name" value="Trypsin-like serine proteases"/>
    <property type="match status" value="2"/>
</dbReference>
<dbReference type="OrthoDB" id="265200at2"/>
<dbReference type="RefSeq" id="WP_108792688.1">
    <property type="nucleotide sequence ID" value="NZ_ONZG01000026.1"/>
</dbReference>
<keyword evidence="1" id="KW-1133">Transmembrane helix</keyword>
<dbReference type="InterPro" id="IPR009003">
    <property type="entry name" value="Peptidase_S1_PA"/>
</dbReference>
<keyword evidence="1" id="KW-0812">Transmembrane</keyword>
<proteinExistence type="predicted"/>
<protein>
    <recommendedName>
        <fullName evidence="4">Peptidase Do</fullName>
    </recommendedName>
</protein>
<dbReference type="PANTHER" id="PTHR43019">
    <property type="entry name" value="SERINE ENDOPROTEASE DEGS"/>
    <property type="match status" value="1"/>
</dbReference>
<feature type="transmembrane region" description="Helical" evidence="1">
    <location>
        <begin position="169"/>
        <end position="190"/>
    </location>
</feature>
<dbReference type="InterPro" id="IPR043504">
    <property type="entry name" value="Peptidase_S1_PA_chymotrypsin"/>
</dbReference>
<evidence type="ECO:0000313" key="2">
    <source>
        <dbReference type="EMBL" id="SPJ31484.1"/>
    </source>
</evidence>
<keyword evidence="3" id="KW-1185">Reference proteome</keyword>
<evidence type="ECO:0000313" key="3">
    <source>
        <dbReference type="Proteomes" id="UP000244898"/>
    </source>
</evidence>
<name>A0A2R8CGA9_9RHOB</name>
<sequence length="530" mass="57658">MTRSDPISTETHEPNSRTGIRAFLECLTGPSKGQILWLAEDVLSAAVIDDRVLCIGPIEHGSKGPDCIAFLTWTQGSYRIEAPSGRHVWVNGHQIEAVELMHGDMIEFEEKGPMARFRLCDRRFPPHLSIEEIVGDAIAYARSSRRPLAGRMTFAMGESLRRMTLQTTIFFRVSVAVILGLILLSGIVLYQNDKKLQRTLEQDARRIEAVTLLLAQTRDEVLSPSDLADLQRQLELRLARNAERLGALELQSEAATRVIELAAPSVAFVQGAFGLRHFETGKLLRQVVDANGGPLKTPFGQPRIELEGNGPPAEFQFTGTGFLLEGGQHLVTNRHVALPWMSGNKLQAFEASGLEPEMLKLVVYLPDINGPIEAELFSYSETADLAVLSLAPTRIEDRGLLLTKNAARAGDEVYLLGYPTGLKALLAQAGPSFFDSFSDETEMDFWSVAVGLSAQNLIHPLASRGIVAQISEGIIVYDAETTVGGSGGPAMNRQGEVLAINAAILPEFGGANIGVPVADLEALLKDTDQE</sequence>
<keyword evidence="1" id="KW-0472">Membrane</keyword>
<dbReference type="SUPFAM" id="SSF50494">
    <property type="entry name" value="Trypsin-like serine proteases"/>
    <property type="match status" value="1"/>
</dbReference>
<dbReference type="EMBL" id="ONZG01000026">
    <property type="protein sequence ID" value="SPJ31484.1"/>
    <property type="molecule type" value="Genomic_DNA"/>
</dbReference>